<dbReference type="SMART" id="SM00294">
    <property type="entry name" value="4.1m"/>
    <property type="match status" value="1"/>
</dbReference>
<sequence length="131" mass="14037">MSTPDSSPLAPRYKPMVGATQKTQGESSVFTLYTTPAPDPGIPDAIIPVPDSGTPFPTTMDIAIIAAVITAVALVLLCLLLVVLRYLFRHKGTYHTNEAKGTEFAESADMALQSDPALQDAGDHSKKEYFI</sequence>
<dbReference type="GeneID" id="101719062"/>
<dbReference type="RefSeq" id="XP_012932074.1">
    <property type="nucleotide sequence ID" value="XM_013076620.2"/>
</dbReference>
<keyword evidence="4 6" id="KW-0472">Membrane</keyword>
<evidence type="ECO:0000256" key="3">
    <source>
        <dbReference type="ARBA" id="ARBA00022989"/>
    </source>
</evidence>
<keyword evidence="3 6" id="KW-1133">Transmembrane helix</keyword>
<dbReference type="GO" id="GO:0030863">
    <property type="term" value="C:cortical cytoskeleton"/>
    <property type="evidence" value="ECO:0007669"/>
    <property type="project" value="TreeGrafter"/>
</dbReference>
<dbReference type="Proteomes" id="UP000694906">
    <property type="component" value="Unplaced"/>
</dbReference>
<protein>
    <submittedName>
        <fullName evidence="9">Glycophorin-C isoform X1</fullName>
    </submittedName>
</protein>
<dbReference type="InterPro" id="IPR003585">
    <property type="entry name" value="Neurexin-like"/>
</dbReference>
<gene>
    <name evidence="9" type="primary">Gypc</name>
</gene>
<evidence type="ECO:0000313" key="9">
    <source>
        <dbReference type="RefSeq" id="XP_012932074.1"/>
    </source>
</evidence>
<evidence type="ECO:0000256" key="6">
    <source>
        <dbReference type="SAM" id="Phobius"/>
    </source>
</evidence>
<evidence type="ECO:0000256" key="5">
    <source>
        <dbReference type="SAM" id="MobiDB-lite"/>
    </source>
</evidence>
<comment type="subcellular location">
    <subcellularLocation>
        <location evidence="1">Membrane</location>
        <topology evidence="1">Single-pass membrane protein</topology>
    </subcellularLocation>
</comment>
<evidence type="ECO:0000313" key="8">
    <source>
        <dbReference type="Proteomes" id="UP000694906"/>
    </source>
</evidence>
<dbReference type="CTD" id="2995"/>
<keyword evidence="2 6" id="KW-0812">Transmembrane</keyword>
<dbReference type="InterPro" id="IPR042192">
    <property type="entry name" value="Glycophorin-C"/>
</dbReference>
<dbReference type="AlphaFoldDB" id="A0AAX6R152"/>
<accession>A0AAX6R152</accession>
<feature type="transmembrane region" description="Helical" evidence="6">
    <location>
        <begin position="62"/>
        <end position="88"/>
    </location>
</feature>
<keyword evidence="8" id="KW-1185">Reference proteome</keyword>
<evidence type="ECO:0000256" key="1">
    <source>
        <dbReference type="ARBA" id="ARBA00004167"/>
    </source>
</evidence>
<dbReference type="PANTHER" id="PTHR47614">
    <property type="entry name" value="GLYCOPHORIN-C"/>
    <property type="match status" value="1"/>
</dbReference>
<dbReference type="GO" id="GO:0016020">
    <property type="term" value="C:membrane"/>
    <property type="evidence" value="ECO:0007669"/>
    <property type="project" value="UniProtKB-SubCell"/>
</dbReference>
<evidence type="ECO:0000256" key="2">
    <source>
        <dbReference type="ARBA" id="ARBA00022692"/>
    </source>
</evidence>
<evidence type="ECO:0000259" key="7">
    <source>
        <dbReference type="SMART" id="SM00294"/>
    </source>
</evidence>
<name>A0AAX6R152_HETGA</name>
<dbReference type="PANTHER" id="PTHR47614:SF2">
    <property type="entry name" value="GLYCOPHORIN-C"/>
    <property type="match status" value="1"/>
</dbReference>
<evidence type="ECO:0000256" key="4">
    <source>
        <dbReference type="ARBA" id="ARBA00023136"/>
    </source>
</evidence>
<feature type="region of interest" description="Disordered" evidence="5">
    <location>
        <begin position="1"/>
        <end position="22"/>
    </location>
</feature>
<feature type="domain" description="Neurexin/syndecan/glycophorin C" evidence="7">
    <location>
        <begin position="83"/>
        <end position="101"/>
    </location>
</feature>
<organism evidence="8 9">
    <name type="scientific">Heterocephalus glaber</name>
    <name type="common">Naked mole rat</name>
    <dbReference type="NCBI Taxonomy" id="10181"/>
    <lineage>
        <taxon>Eukaryota</taxon>
        <taxon>Metazoa</taxon>
        <taxon>Chordata</taxon>
        <taxon>Craniata</taxon>
        <taxon>Vertebrata</taxon>
        <taxon>Euteleostomi</taxon>
        <taxon>Mammalia</taxon>
        <taxon>Eutheria</taxon>
        <taxon>Euarchontoglires</taxon>
        <taxon>Glires</taxon>
        <taxon>Rodentia</taxon>
        <taxon>Hystricomorpha</taxon>
        <taxon>Bathyergidae</taxon>
        <taxon>Heterocephalus</taxon>
    </lineage>
</organism>
<proteinExistence type="predicted"/>
<reference evidence="9" key="1">
    <citation type="submission" date="2025-08" db="UniProtKB">
        <authorList>
            <consortium name="RefSeq"/>
        </authorList>
    </citation>
    <scope>IDENTIFICATION</scope>
</reference>